<proteinExistence type="predicted"/>
<organism evidence="2 3">
    <name type="scientific">Congregibacter brevis</name>
    <dbReference type="NCBI Taxonomy" id="3081201"/>
    <lineage>
        <taxon>Bacteria</taxon>
        <taxon>Pseudomonadati</taxon>
        <taxon>Pseudomonadota</taxon>
        <taxon>Gammaproteobacteria</taxon>
        <taxon>Cellvibrionales</taxon>
        <taxon>Halieaceae</taxon>
        <taxon>Congregibacter</taxon>
    </lineage>
</organism>
<evidence type="ECO:0000256" key="1">
    <source>
        <dbReference type="SAM" id="SignalP"/>
    </source>
</evidence>
<evidence type="ECO:0008006" key="4">
    <source>
        <dbReference type="Google" id="ProtNLM"/>
    </source>
</evidence>
<dbReference type="PROSITE" id="PS51257">
    <property type="entry name" value="PROKAR_LIPOPROTEIN"/>
    <property type="match status" value="1"/>
</dbReference>
<evidence type="ECO:0000313" key="3">
    <source>
        <dbReference type="Proteomes" id="UP001626549"/>
    </source>
</evidence>
<protein>
    <recommendedName>
        <fullName evidence="4">Lipoprotein</fullName>
    </recommendedName>
</protein>
<feature type="chain" id="PRO_5047235331" description="Lipoprotein" evidence="1">
    <location>
        <begin position="25"/>
        <end position="77"/>
    </location>
</feature>
<sequence>MQKVKNSSSCKSRVLRRFGLMVLAASVLSLTGCDDPQVYGSVGVSSGYGGYGGYYGGYRGWGAPRMHTSISVGGRIR</sequence>
<keyword evidence="3" id="KW-1185">Reference proteome</keyword>
<accession>A0ABZ0I951</accession>
<keyword evidence="1" id="KW-0732">Signal</keyword>
<reference evidence="2 3" key="1">
    <citation type="submission" date="2023-10" db="EMBL/GenBank/DDBJ databases">
        <title>Two novel species belonging to the OM43/NOR5 clade.</title>
        <authorList>
            <person name="Park M."/>
        </authorList>
    </citation>
    <scope>NUCLEOTIDE SEQUENCE [LARGE SCALE GENOMIC DNA]</scope>
    <source>
        <strain evidence="2 3">IMCC45268</strain>
    </source>
</reference>
<gene>
    <name evidence="2" type="ORF">R0137_10335</name>
</gene>
<name>A0ABZ0I951_9GAMM</name>
<dbReference type="RefSeq" id="WP_407326354.1">
    <property type="nucleotide sequence ID" value="NZ_CP136865.1"/>
</dbReference>
<feature type="signal peptide" evidence="1">
    <location>
        <begin position="1"/>
        <end position="24"/>
    </location>
</feature>
<dbReference type="EMBL" id="CP136865">
    <property type="protein sequence ID" value="WOJ95650.1"/>
    <property type="molecule type" value="Genomic_DNA"/>
</dbReference>
<evidence type="ECO:0000313" key="2">
    <source>
        <dbReference type="EMBL" id="WOJ95650.1"/>
    </source>
</evidence>
<dbReference type="Proteomes" id="UP001626549">
    <property type="component" value="Chromosome"/>
</dbReference>